<evidence type="ECO:0000256" key="3">
    <source>
        <dbReference type="RuleBase" id="RU363034"/>
    </source>
</evidence>
<dbReference type="GO" id="GO:0004252">
    <property type="term" value="F:serine-type endopeptidase activity"/>
    <property type="evidence" value="ECO:0007669"/>
    <property type="project" value="InterPro"/>
</dbReference>
<protein>
    <submittedName>
        <fullName evidence="6">Proclotting enzyme</fullName>
    </submittedName>
</protein>
<feature type="domain" description="Peptidase S1" evidence="5">
    <location>
        <begin position="71"/>
        <end position="331"/>
    </location>
</feature>
<gene>
    <name evidence="6" type="primary">PCE_12</name>
    <name evidence="6" type="ORF">FJT64_011307</name>
</gene>
<keyword evidence="3" id="KW-0378">Hydrolase</keyword>
<keyword evidence="7" id="KW-1185">Reference proteome</keyword>
<dbReference type="PANTHER" id="PTHR24256">
    <property type="entry name" value="TRYPTASE-RELATED"/>
    <property type="match status" value="1"/>
</dbReference>
<dbReference type="AlphaFoldDB" id="A0A6A4V9T9"/>
<dbReference type="GO" id="GO:0006508">
    <property type="term" value="P:proteolysis"/>
    <property type="evidence" value="ECO:0007669"/>
    <property type="project" value="UniProtKB-KW"/>
</dbReference>
<keyword evidence="3" id="KW-0645">Protease</keyword>
<comment type="similarity">
    <text evidence="2">Belongs to the peptidase S1 family. CLIP subfamily.</text>
</comment>
<dbReference type="InterPro" id="IPR009003">
    <property type="entry name" value="Peptidase_S1_PA"/>
</dbReference>
<dbReference type="OrthoDB" id="6380398at2759"/>
<dbReference type="CDD" id="cd00190">
    <property type="entry name" value="Tryp_SPc"/>
    <property type="match status" value="1"/>
</dbReference>
<dbReference type="InterPro" id="IPR043504">
    <property type="entry name" value="Peptidase_S1_PA_chymotrypsin"/>
</dbReference>
<dbReference type="InterPro" id="IPR001254">
    <property type="entry name" value="Trypsin_dom"/>
</dbReference>
<evidence type="ECO:0000313" key="7">
    <source>
        <dbReference type="Proteomes" id="UP000440578"/>
    </source>
</evidence>
<dbReference type="InterPro" id="IPR051487">
    <property type="entry name" value="Ser/Thr_Proteases_Immune/Dev"/>
</dbReference>
<dbReference type="InterPro" id="IPR001314">
    <property type="entry name" value="Peptidase_S1A"/>
</dbReference>
<evidence type="ECO:0000313" key="6">
    <source>
        <dbReference type="EMBL" id="KAF0290515.1"/>
    </source>
</evidence>
<sequence length="338" mass="37071">MPAITSRRQSDGSHHSTLSSLLSACLLSLAAAASTTPTGSSSSKTPPPPIDSLTRYTECDCGVPMYPVARIVNGQPSRAEEFPWMVALFRGRSFHRPPMCGGSLITDRHVVTAAHCLLAYSGLSPSNTYALVGAHNWTSRSDTHKPQVHRVWDGYPMATFDQGIKFDGDLAVLVLEQPVELNAFTYPICLPPANYTFDMLTQMPAVVIGYGRLWVDSREKVGPQPQLLFKTTRNLRLVSGADCSRDTIVREVFEDKMPLTDRQMCAFGEDTDSCTGDSGGPLMVFDRHMYRYYLVGVVSFGAVRCNSPGLPGFYTSVIHPSIRNYITCNIADGVTCRT</sequence>
<feature type="signal peptide" evidence="4">
    <location>
        <begin position="1"/>
        <end position="32"/>
    </location>
</feature>
<keyword evidence="4" id="KW-0732">Signal</keyword>
<evidence type="ECO:0000259" key="5">
    <source>
        <dbReference type="PROSITE" id="PS50240"/>
    </source>
</evidence>
<evidence type="ECO:0000256" key="2">
    <source>
        <dbReference type="ARBA" id="ARBA00024195"/>
    </source>
</evidence>
<feature type="chain" id="PRO_5025491792" evidence="4">
    <location>
        <begin position="33"/>
        <end position="338"/>
    </location>
</feature>
<dbReference type="Proteomes" id="UP000440578">
    <property type="component" value="Unassembled WGS sequence"/>
</dbReference>
<dbReference type="PROSITE" id="PS50240">
    <property type="entry name" value="TRYPSIN_DOM"/>
    <property type="match status" value="1"/>
</dbReference>
<dbReference type="Pfam" id="PF00089">
    <property type="entry name" value="Trypsin"/>
    <property type="match status" value="1"/>
</dbReference>
<accession>A0A6A4V9T9</accession>
<name>A0A6A4V9T9_AMPAM</name>
<comment type="caution">
    <text evidence="6">The sequence shown here is derived from an EMBL/GenBank/DDBJ whole genome shotgun (WGS) entry which is preliminary data.</text>
</comment>
<keyword evidence="1" id="KW-1015">Disulfide bond</keyword>
<dbReference type="SMART" id="SM00020">
    <property type="entry name" value="Tryp_SPc"/>
    <property type="match status" value="1"/>
</dbReference>
<organism evidence="6 7">
    <name type="scientific">Amphibalanus amphitrite</name>
    <name type="common">Striped barnacle</name>
    <name type="synonym">Balanus amphitrite</name>
    <dbReference type="NCBI Taxonomy" id="1232801"/>
    <lineage>
        <taxon>Eukaryota</taxon>
        <taxon>Metazoa</taxon>
        <taxon>Ecdysozoa</taxon>
        <taxon>Arthropoda</taxon>
        <taxon>Crustacea</taxon>
        <taxon>Multicrustacea</taxon>
        <taxon>Cirripedia</taxon>
        <taxon>Thoracica</taxon>
        <taxon>Thoracicalcarea</taxon>
        <taxon>Balanomorpha</taxon>
        <taxon>Balanoidea</taxon>
        <taxon>Balanidae</taxon>
        <taxon>Amphibalaninae</taxon>
        <taxon>Amphibalanus</taxon>
    </lineage>
</organism>
<proteinExistence type="inferred from homology"/>
<dbReference type="EMBL" id="VIIS01001948">
    <property type="protein sequence ID" value="KAF0290515.1"/>
    <property type="molecule type" value="Genomic_DNA"/>
</dbReference>
<dbReference type="PROSITE" id="PS00135">
    <property type="entry name" value="TRYPSIN_SER"/>
    <property type="match status" value="1"/>
</dbReference>
<dbReference type="SUPFAM" id="SSF50494">
    <property type="entry name" value="Trypsin-like serine proteases"/>
    <property type="match status" value="1"/>
</dbReference>
<dbReference type="Gene3D" id="2.40.10.10">
    <property type="entry name" value="Trypsin-like serine proteases"/>
    <property type="match status" value="1"/>
</dbReference>
<keyword evidence="3" id="KW-0720">Serine protease</keyword>
<dbReference type="PROSITE" id="PS00134">
    <property type="entry name" value="TRYPSIN_HIS"/>
    <property type="match status" value="1"/>
</dbReference>
<evidence type="ECO:0000256" key="4">
    <source>
        <dbReference type="SAM" id="SignalP"/>
    </source>
</evidence>
<dbReference type="InterPro" id="IPR033116">
    <property type="entry name" value="TRYPSIN_SER"/>
</dbReference>
<dbReference type="PRINTS" id="PR00722">
    <property type="entry name" value="CHYMOTRYPSIN"/>
</dbReference>
<dbReference type="PROSITE" id="PS51257">
    <property type="entry name" value="PROKAR_LIPOPROTEIN"/>
    <property type="match status" value="1"/>
</dbReference>
<reference evidence="6 7" key="1">
    <citation type="submission" date="2019-07" db="EMBL/GenBank/DDBJ databases">
        <title>Draft genome assembly of a fouling barnacle, Amphibalanus amphitrite (Darwin, 1854): The first reference genome for Thecostraca.</title>
        <authorList>
            <person name="Kim W."/>
        </authorList>
    </citation>
    <scope>NUCLEOTIDE SEQUENCE [LARGE SCALE GENOMIC DNA]</scope>
    <source>
        <strain evidence="6">SNU_AA5</strain>
        <tissue evidence="6">Soma without cirri and trophi</tissue>
    </source>
</reference>
<dbReference type="InterPro" id="IPR018114">
    <property type="entry name" value="TRYPSIN_HIS"/>
</dbReference>
<evidence type="ECO:0000256" key="1">
    <source>
        <dbReference type="ARBA" id="ARBA00023157"/>
    </source>
</evidence>